<name>A0A151SK83_CAJCA</name>
<dbReference type="InterPro" id="IPR043502">
    <property type="entry name" value="DNA/RNA_pol_sf"/>
</dbReference>
<keyword evidence="2" id="KW-0548">Nucleotidyltransferase</keyword>
<organism evidence="8 9">
    <name type="scientific">Cajanus cajan</name>
    <name type="common">Pigeon pea</name>
    <name type="synonym">Cajanus indicus</name>
    <dbReference type="NCBI Taxonomy" id="3821"/>
    <lineage>
        <taxon>Eukaryota</taxon>
        <taxon>Viridiplantae</taxon>
        <taxon>Streptophyta</taxon>
        <taxon>Embryophyta</taxon>
        <taxon>Tracheophyta</taxon>
        <taxon>Spermatophyta</taxon>
        <taxon>Magnoliopsida</taxon>
        <taxon>eudicotyledons</taxon>
        <taxon>Gunneridae</taxon>
        <taxon>Pentapetalae</taxon>
        <taxon>rosids</taxon>
        <taxon>fabids</taxon>
        <taxon>Fabales</taxon>
        <taxon>Fabaceae</taxon>
        <taxon>Papilionoideae</taxon>
        <taxon>50 kb inversion clade</taxon>
        <taxon>NPAAA clade</taxon>
        <taxon>indigoferoid/millettioid clade</taxon>
        <taxon>Phaseoleae</taxon>
        <taxon>Cajanus</taxon>
    </lineage>
</organism>
<dbReference type="AlphaFoldDB" id="A0A151SK83"/>
<dbReference type="GO" id="GO:0004519">
    <property type="term" value="F:endonuclease activity"/>
    <property type="evidence" value="ECO:0007669"/>
    <property type="project" value="UniProtKB-KW"/>
</dbReference>
<dbReference type="InterPro" id="IPR041373">
    <property type="entry name" value="RT_RNaseH"/>
</dbReference>
<dbReference type="EMBL" id="CM003613">
    <property type="protein sequence ID" value="KYP55246.1"/>
    <property type="molecule type" value="Genomic_DNA"/>
</dbReference>
<dbReference type="Pfam" id="PF17917">
    <property type="entry name" value="RT_RNaseH"/>
    <property type="match status" value="1"/>
</dbReference>
<evidence type="ECO:0000256" key="3">
    <source>
        <dbReference type="ARBA" id="ARBA00022722"/>
    </source>
</evidence>
<reference evidence="8 9" key="1">
    <citation type="journal article" date="2012" name="Nat. Biotechnol.">
        <title>Draft genome sequence of pigeonpea (Cajanus cajan), an orphan legume crop of resource-poor farmers.</title>
        <authorList>
            <person name="Varshney R.K."/>
            <person name="Chen W."/>
            <person name="Li Y."/>
            <person name="Bharti A.K."/>
            <person name="Saxena R.K."/>
            <person name="Schlueter J.A."/>
            <person name="Donoghue M.T."/>
            <person name="Azam S."/>
            <person name="Fan G."/>
            <person name="Whaley A.M."/>
            <person name="Farmer A.D."/>
            <person name="Sheridan J."/>
            <person name="Iwata A."/>
            <person name="Tuteja R."/>
            <person name="Penmetsa R.V."/>
            <person name="Wu W."/>
            <person name="Upadhyaya H.D."/>
            <person name="Yang S.P."/>
            <person name="Shah T."/>
            <person name="Saxena K.B."/>
            <person name="Michael T."/>
            <person name="McCombie W.R."/>
            <person name="Yang B."/>
            <person name="Zhang G."/>
            <person name="Yang H."/>
            <person name="Wang J."/>
            <person name="Spillane C."/>
            <person name="Cook D.R."/>
            <person name="May G.D."/>
            <person name="Xu X."/>
            <person name="Jackson S.A."/>
        </authorList>
    </citation>
    <scope>NUCLEOTIDE SEQUENCE [LARGE SCALE GENOMIC DNA]</scope>
    <source>
        <strain evidence="9">cv. Asha</strain>
    </source>
</reference>
<evidence type="ECO:0000256" key="1">
    <source>
        <dbReference type="ARBA" id="ARBA00022679"/>
    </source>
</evidence>
<evidence type="ECO:0000256" key="4">
    <source>
        <dbReference type="ARBA" id="ARBA00022759"/>
    </source>
</evidence>
<keyword evidence="1" id="KW-0808">Transferase</keyword>
<dbReference type="PANTHER" id="PTHR35046">
    <property type="entry name" value="ZINC KNUCKLE (CCHC-TYPE) FAMILY PROTEIN"/>
    <property type="match status" value="1"/>
</dbReference>
<dbReference type="Proteomes" id="UP000075243">
    <property type="component" value="Chromosome 11"/>
</dbReference>
<feature type="non-terminal residue" evidence="8">
    <location>
        <position position="1"/>
    </location>
</feature>
<dbReference type="PROSITE" id="PS50994">
    <property type="entry name" value="INTEGRASE"/>
    <property type="match status" value="1"/>
</dbReference>
<keyword evidence="9" id="KW-1185">Reference proteome</keyword>
<proteinExistence type="predicted"/>
<keyword evidence="5" id="KW-0378">Hydrolase</keyword>
<dbReference type="GO" id="GO:0016787">
    <property type="term" value="F:hydrolase activity"/>
    <property type="evidence" value="ECO:0007669"/>
    <property type="project" value="UniProtKB-KW"/>
</dbReference>
<gene>
    <name evidence="8" type="ORF">KK1_001453</name>
</gene>
<dbReference type="GO" id="GO:0015074">
    <property type="term" value="P:DNA integration"/>
    <property type="evidence" value="ECO:0007669"/>
    <property type="project" value="InterPro"/>
</dbReference>
<evidence type="ECO:0000256" key="6">
    <source>
        <dbReference type="ARBA" id="ARBA00022918"/>
    </source>
</evidence>
<dbReference type="SUPFAM" id="SSF53098">
    <property type="entry name" value="Ribonuclease H-like"/>
    <property type="match status" value="1"/>
</dbReference>
<dbReference type="GO" id="GO:0003964">
    <property type="term" value="F:RNA-directed DNA polymerase activity"/>
    <property type="evidence" value="ECO:0007669"/>
    <property type="project" value="UniProtKB-KW"/>
</dbReference>
<evidence type="ECO:0000313" key="9">
    <source>
        <dbReference type="Proteomes" id="UP000075243"/>
    </source>
</evidence>
<keyword evidence="4" id="KW-0255">Endonuclease</keyword>
<protein>
    <submittedName>
        <fullName evidence="8">Transposon Ty3-I Gag-Pol polyprotein</fullName>
    </submittedName>
</protein>
<accession>A0A151SK83</accession>
<dbReference type="InterPro" id="IPR012337">
    <property type="entry name" value="RNaseH-like_sf"/>
</dbReference>
<sequence length="425" mass="48721">YLVTREFIIHTDHESLKYIRGQGKLNKRHVKWVEYLEQFPYIIKYKKGKNNVVADALSRRNSLLFSLGSQILGLDNLKELFELDQDCQSTSTKCLQRPFEGFYLLEGYLFKMGKLCIPQGSIRKILVKESHEGGLMGHFGVNKTLSLLKQAKSRVLHHGLYILLPIARSPWVDISMYFLLGLPMTQRGFDSIFVVIDRFSKMAHFIPCHKVDDASYIAKLFFKKVVCLHGLPKTSVSDRDAKFLTHFWKILWKKIGIKLVYSTSCHPKINMLKKRKVASHISFRTSENSLKSLCRGHIASQCPTKKTMIIRGKHIYSEESSSLSSSDSEEEASDNEEKIEKIYPINGDLLMVKRLLGSQPYSTTLSQREKIFHTICIVSKRFCSLIVDSGSCSNYCSTRLANKLASLPFLILINFIGSMKVRNWM</sequence>
<dbReference type="GO" id="GO:0003676">
    <property type="term" value="F:nucleic acid binding"/>
    <property type="evidence" value="ECO:0007669"/>
    <property type="project" value="InterPro"/>
</dbReference>
<evidence type="ECO:0000256" key="2">
    <source>
        <dbReference type="ARBA" id="ARBA00022695"/>
    </source>
</evidence>
<dbReference type="Gene3D" id="3.30.420.10">
    <property type="entry name" value="Ribonuclease H-like superfamily/Ribonuclease H"/>
    <property type="match status" value="1"/>
</dbReference>
<keyword evidence="3" id="KW-0540">Nuclease</keyword>
<feature type="domain" description="Integrase catalytic" evidence="7">
    <location>
        <begin position="161"/>
        <end position="275"/>
    </location>
</feature>
<dbReference type="InterPro" id="IPR036397">
    <property type="entry name" value="RNaseH_sf"/>
</dbReference>
<evidence type="ECO:0000313" key="8">
    <source>
        <dbReference type="EMBL" id="KYP55246.1"/>
    </source>
</evidence>
<dbReference type="SUPFAM" id="SSF56672">
    <property type="entry name" value="DNA/RNA polymerases"/>
    <property type="match status" value="1"/>
</dbReference>
<dbReference type="PANTHER" id="PTHR35046:SF9">
    <property type="entry name" value="RNA-DIRECTED DNA POLYMERASE"/>
    <property type="match status" value="1"/>
</dbReference>
<keyword evidence="6" id="KW-0695">RNA-directed DNA polymerase</keyword>
<evidence type="ECO:0000259" key="7">
    <source>
        <dbReference type="PROSITE" id="PS50994"/>
    </source>
</evidence>
<evidence type="ECO:0000256" key="5">
    <source>
        <dbReference type="ARBA" id="ARBA00022801"/>
    </source>
</evidence>
<dbReference type="InterPro" id="IPR001584">
    <property type="entry name" value="Integrase_cat-core"/>
</dbReference>
<dbReference type="Gramene" id="C.cajan_01419.t">
    <property type="protein sequence ID" value="C.cajan_01419.t"/>
    <property type="gene ID" value="C.cajan_01419"/>
</dbReference>